<dbReference type="EMBL" id="FZNX01000005">
    <property type="protein sequence ID" value="SNR77018.1"/>
    <property type="molecule type" value="Genomic_DNA"/>
</dbReference>
<dbReference type="InterPro" id="IPR045031">
    <property type="entry name" value="DHP_synth-like"/>
</dbReference>
<dbReference type="PANTHER" id="PTHR20941:SF1">
    <property type="entry name" value="FOLIC ACID SYNTHESIS PROTEIN FOL1"/>
    <property type="match status" value="1"/>
</dbReference>
<name>A0A238Z257_9FLAO</name>
<dbReference type="GO" id="GO:0046654">
    <property type="term" value="P:tetrahydrofolate biosynthetic process"/>
    <property type="evidence" value="ECO:0007669"/>
    <property type="project" value="UniProtKB-UniPathway"/>
</dbReference>
<dbReference type="AlphaFoldDB" id="A0A238Z257"/>
<evidence type="ECO:0000256" key="2">
    <source>
        <dbReference type="ARBA" id="ARBA00001946"/>
    </source>
</evidence>
<keyword evidence="7 9" id="KW-0460">Magnesium</keyword>
<evidence type="ECO:0000256" key="9">
    <source>
        <dbReference type="RuleBase" id="RU361205"/>
    </source>
</evidence>
<dbReference type="Proteomes" id="UP000198412">
    <property type="component" value="Unassembled WGS sequence"/>
</dbReference>
<dbReference type="InterPro" id="IPR006390">
    <property type="entry name" value="DHP_synth_dom"/>
</dbReference>
<dbReference type="PROSITE" id="PS00792">
    <property type="entry name" value="DHPS_1"/>
    <property type="match status" value="1"/>
</dbReference>
<dbReference type="GO" id="GO:0005829">
    <property type="term" value="C:cytosol"/>
    <property type="evidence" value="ECO:0007669"/>
    <property type="project" value="TreeGrafter"/>
</dbReference>
<dbReference type="CDD" id="cd00739">
    <property type="entry name" value="DHPS"/>
    <property type="match status" value="1"/>
</dbReference>
<evidence type="ECO:0000313" key="12">
    <source>
        <dbReference type="Proteomes" id="UP000198412"/>
    </source>
</evidence>
<reference evidence="12" key="1">
    <citation type="submission" date="2017-06" db="EMBL/GenBank/DDBJ databases">
        <authorList>
            <person name="Varghese N."/>
            <person name="Submissions S."/>
        </authorList>
    </citation>
    <scope>NUCLEOTIDE SEQUENCE [LARGE SCALE GENOMIC DNA]</scope>
    <source>
        <strain evidence="12">DSM 27993</strain>
    </source>
</reference>
<keyword evidence="6 9" id="KW-0479">Metal-binding</keyword>
<evidence type="ECO:0000256" key="5">
    <source>
        <dbReference type="ARBA" id="ARBA00022679"/>
    </source>
</evidence>
<dbReference type="PANTHER" id="PTHR20941">
    <property type="entry name" value="FOLATE SYNTHESIS PROTEINS"/>
    <property type="match status" value="1"/>
</dbReference>
<gene>
    <name evidence="11" type="ORF">SAMN04488111_2993</name>
</gene>
<evidence type="ECO:0000256" key="1">
    <source>
        <dbReference type="ARBA" id="ARBA00000012"/>
    </source>
</evidence>
<dbReference type="InterPro" id="IPR011005">
    <property type="entry name" value="Dihydropteroate_synth-like_sf"/>
</dbReference>
<comment type="cofactor">
    <cofactor evidence="2 9">
        <name>Mg(2+)</name>
        <dbReference type="ChEBI" id="CHEBI:18420"/>
    </cofactor>
</comment>
<evidence type="ECO:0000256" key="4">
    <source>
        <dbReference type="ARBA" id="ARBA00012458"/>
    </source>
</evidence>
<dbReference type="NCBIfam" id="TIGR01496">
    <property type="entry name" value="DHPS"/>
    <property type="match status" value="1"/>
</dbReference>
<dbReference type="GO" id="GO:0046656">
    <property type="term" value="P:folic acid biosynthetic process"/>
    <property type="evidence" value="ECO:0007669"/>
    <property type="project" value="UniProtKB-KW"/>
</dbReference>
<evidence type="ECO:0000256" key="3">
    <source>
        <dbReference type="ARBA" id="ARBA00004763"/>
    </source>
</evidence>
<dbReference type="RefSeq" id="WP_245857022.1">
    <property type="nucleotide sequence ID" value="NZ_FZNX01000005.1"/>
</dbReference>
<organism evidence="11 12">
    <name type="scientific">Lutibacter flavus</name>
    <dbReference type="NCBI Taxonomy" id="691689"/>
    <lineage>
        <taxon>Bacteria</taxon>
        <taxon>Pseudomonadati</taxon>
        <taxon>Bacteroidota</taxon>
        <taxon>Flavobacteriia</taxon>
        <taxon>Flavobacteriales</taxon>
        <taxon>Flavobacteriaceae</taxon>
        <taxon>Lutibacter</taxon>
    </lineage>
</organism>
<accession>A0A238Z257</accession>
<evidence type="ECO:0000259" key="10">
    <source>
        <dbReference type="PROSITE" id="PS50972"/>
    </source>
</evidence>
<dbReference type="Pfam" id="PF00809">
    <property type="entry name" value="Pterin_bind"/>
    <property type="match status" value="1"/>
</dbReference>
<dbReference type="Gene3D" id="3.20.20.20">
    <property type="entry name" value="Dihydropteroate synthase-like"/>
    <property type="match status" value="1"/>
</dbReference>
<dbReference type="PROSITE" id="PS50972">
    <property type="entry name" value="PTERIN_BINDING"/>
    <property type="match status" value="1"/>
</dbReference>
<dbReference type="GO" id="GO:0004156">
    <property type="term" value="F:dihydropteroate synthase activity"/>
    <property type="evidence" value="ECO:0007669"/>
    <property type="project" value="UniProtKB-EC"/>
</dbReference>
<proteinExistence type="inferred from homology"/>
<dbReference type="UniPathway" id="UPA00077">
    <property type="reaction ID" value="UER00156"/>
</dbReference>
<evidence type="ECO:0000256" key="6">
    <source>
        <dbReference type="ARBA" id="ARBA00022723"/>
    </source>
</evidence>
<keyword evidence="5 9" id="KW-0808">Transferase</keyword>
<dbReference type="GO" id="GO:0046872">
    <property type="term" value="F:metal ion binding"/>
    <property type="evidence" value="ECO:0007669"/>
    <property type="project" value="UniProtKB-KW"/>
</dbReference>
<comment type="pathway">
    <text evidence="3 9">Cofactor biosynthesis; tetrahydrofolate biosynthesis; 7,8-dihydrofolate from 2-amino-4-hydroxy-6-hydroxymethyl-7,8-dihydropteridine diphosphate and 4-aminobenzoate: step 1/2.</text>
</comment>
<sequence>MSTINCNGKLIDLSSPKIMGILNITPDSFFDGGKYNNTAAILFQVEKMLTEGATFIDVGAYSSRPGAKQISEEVELNRILPIVKLLIKEFPNILISIDTFRSNIAIQCVENGACIINDISAGGLDDNMFSTIAKIQVPYIIMHMQGSPQNMQLNPKYDDIIKDVLFYFSKKLATLHSLGVNDIITDVGFGFGKKIDHNYKLLKNLELFKNLEAPILVGLSRKSMLYKPLNIKPNDALNATTSANTIALLNGANILRVHDVKEAKEAIKIVQQLNN</sequence>
<keyword evidence="8 9" id="KW-0289">Folate biosynthesis</keyword>
<evidence type="ECO:0000256" key="8">
    <source>
        <dbReference type="ARBA" id="ARBA00022909"/>
    </source>
</evidence>
<dbReference type="SUPFAM" id="SSF51717">
    <property type="entry name" value="Dihydropteroate synthetase-like"/>
    <property type="match status" value="1"/>
</dbReference>
<dbReference type="InterPro" id="IPR000489">
    <property type="entry name" value="Pterin-binding_dom"/>
</dbReference>
<feature type="domain" description="Pterin-binding" evidence="10">
    <location>
        <begin position="16"/>
        <end position="268"/>
    </location>
</feature>
<comment type="function">
    <text evidence="9">Catalyzes the condensation of para-aminobenzoate (pABA) with 6-hydroxymethyl-7,8-dihydropterin diphosphate (DHPt-PP) to form 7,8-dihydropteroate (H2Pte), the immediate precursor of folate derivatives.</text>
</comment>
<comment type="similarity">
    <text evidence="9">Belongs to the DHPS family.</text>
</comment>
<evidence type="ECO:0000256" key="7">
    <source>
        <dbReference type="ARBA" id="ARBA00022842"/>
    </source>
</evidence>
<dbReference type="EC" id="2.5.1.15" evidence="4 9"/>
<comment type="catalytic activity">
    <reaction evidence="1">
        <text>(7,8-dihydropterin-6-yl)methyl diphosphate + 4-aminobenzoate = 7,8-dihydropteroate + diphosphate</text>
        <dbReference type="Rhea" id="RHEA:19949"/>
        <dbReference type="ChEBI" id="CHEBI:17836"/>
        <dbReference type="ChEBI" id="CHEBI:17839"/>
        <dbReference type="ChEBI" id="CHEBI:33019"/>
        <dbReference type="ChEBI" id="CHEBI:72950"/>
        <dbReference type="EC" id="2.5.1.15"/>
    </reaction>
</comment>
<protein>
    <recommendedName>
        <fullName evidence="4 9">Dihydropteroate synthase</fullName>
        <shortName evidence="9">DHPS</shortName>
        <ecNumber evidence="4 9">2.5.1.15</ecNumber>
    </recommendedName>
    <alternativeName>
        <fullName evidence="9">Dihydropteroate pyrophosphorylase</fullName>
    </alternativeName>
</protein>
<evidence type="ECO:0000313" key="11">
    <source>
        <dbReference type="EMBL" id="SNR77018.1"/>
    </source>
</evidence>
<keyword evidence="12" id="KW-1185">Reference proteome</keyword>